<evidence type="ECO:0000256" key="1">
    <source>
        <dbReference type="SAM" id="Phobius"/>
    </source>
</evidence>
<gene>
    <name evidence="3" type="ORF">PROFUN_11832</name>
</gene>
<comment type="caution">
    <text evidence="3">The sequence shown here is derived from an EMBL/GenBank/DDBJ whole genome shotgun (WGS) entry which is preliminary data.</text>
</comment>
<keyword evidence="1" id="KW-1133">Transmembrane helix</keyword>
<dbReference type="PANTHER" id="PTHR37539:SF1">
    <property type="entry name" value="ER-BOUND OXYGENASE MPAB_MPAB'_RUBBER OXYGENASE CATALYTIC DOMAIN-CONTAINING PROTEIN"/>
    <property type="match status" value="1"/>
</dbReference>
<dbReference type="STRING" id="1890364.A0A2P6N9A3"/>
<dbReference type="InterPro" id="IPR018713">
    <property type="entry name" value="MPAB/Lcp_cat_dom"/>
</dbReference>
<dbReference type="Proteomes" id="UP000241769">
    <property type="component" value="Unassembled WGS sequence"/>
</dbReference>
<accession>A0A2P6N9A3</accession>
<dbReference type="PANTHER" id="PTHR37539">
    <property type="entry name" value="SECRETED PROTEIN-RELATED"/>
    <property type="match status" value="1"/>
</dbReference>
<keyword evidence="1" id="KW-0472">Membrane</keyword>
<dbReference type="AlphaFoldDB" id="A0A2P6N9A3"/>
<dbReference type="GO" id="GO:0016491">
    <property type="term" value="F:oxidoreductase activity"/>
    <property type="evidence" value="ECO:0007669"/>
    <property type="project" value="InterPro"/>
</dbReference>
<evidence type="ECO:0000259" key="2">
    <source>
        <dbReference type="Pfam" id="PF09995"/>
    </source>
</evidence>
<feature type="transmembrane region" description="Helical" evidence="1">
    <location>
        <begin position="574"/>
        <end position="597"/>
    </location>
</feature>
<dbReference type="Pfam" id="PF09995">
    <property type="entry name" value="MPAB_Lcp_cat"/>
    <property type="match status" value="1"/>
</dbReference>
<proteinExistence type="predicted"/>
<name>A0A2P6N9A3_9EUKA</name>
<feature type="domain" description="ER-bound oxygenase mpaB/mpaB'/Rubber oxygenase catalytic" evidence="2">
    <location>
        <begin position="288"/>
        <end position="492"/>
    </location>
</feature>
<dbReference type="EMBL" id="MDYQ01000146">
    <property type="protein sequence ID" value="PRP80519.1"/>
    <property type="molecule type" value="Genomic_DNA"/>
</dbReference>
<sequence>MSSLIVCGHLVVEMYSDSCVKDRTLQQTLLMKYNGCAVRLSRKFKKFFIDFNARTQTGPLRTFHLGCRDKLSRANQVKHLICFTFEGKWPRALLLGIFIHWITCSYSDETAPVRMKREIRISPAFHAGALPPSLSCHAFEFDRPTLDPQVCVVCHLHLLTIEDCVTGNQLEPLRLKSDDLADNCIREMKMHGHFQSGDDSLNALYQASQDPRCLHSRQFLQEASSDPPFVIDRDALKRGQQVFWDNTLPICNALLNASLAGGFASSRITPTLKSTGRLMTDSITLEPQSEMSRDRTYRRVLETTVWVTDVMRDDDFTSKVNTWEERRKSVGWQSTTRVRLLHAQVRNRLEKVKMESVPINQEDMLGTLAGFCIVPMWTLKRMRLSPKNTELDDFIHLWQYLGYYLGCSSDLLLHHFSSWKKAESFMSSIAIHILDPLSSPRLSFDLLMSMSDRPPRHESFHHLVAVSRYMLNDPICDAFKLPKTNWKSWFTSRMQVNALRWSHVLGHVMPGLRQEQAIFMKKFIPLSVEARLGEDRRKMFSMRDDIKHGWKVNTNVHMDEEMIKLRKSIAFKHLIGTLTVLACLVATLVLLFHLCLLI</sequence>
<reference evidence="3 4" key="1">
    <citation type="journal article" date="2018" name="Genome Biol. Evol.">
        <title>Multiple Roots of Fruiting Body Formation in Amoebozoa.</title>
        <authorList>
            <person name="Hillmann F."/>
            <person name="Forbes G."/>
            <person name="Novohradska S."/>
            <person name="Ferling I."/>
            <person name="Riege K."/>
            <person name="Groth M."/>
            <person name="Westermann M."/>
            <person name="Marz M."/>
            <person name="Spaller T."/>
            <person name="Winckler T."/>
            <person name="Schaap P."/>
            <person name="Glockner G."/>
        </authorList>
    </citation>
    <scope>NUCLEOTIDE SEQUENCE [LARGE SCALE GENOMIC DNA]</scope>
    <source>
        <strain evidence="3 4">Jena</strain>
    </source>
</reference>
<evidence type="ECO:0000313" key="4">
    <source>
        <dbReference type="Proteomes" id="UP000241769"/>
    </source>
</evidence>
<keyword evidence="4" id="KW-1185">Reference proteome</keyword>
<protein>
    <recommendedName>
        <fullName evidence="2">ER-bound oxygenase mpaB/mpaB'/Rubber oxygenase catalytic domain-containing protein</fullName>
    </recommendedName>
</protein>
<keyword evidence="1" id="KW-0812">Transmembrane</keyword>
<dbReference type="OrthoDB" id="6361347at2759"/>
<dbReference type="InterPro" id="IPR037473">
    <property type="entry name" value="Lcp-like"/>
</dbReference>
<evidence type="ECO:0000313" key="3">
    <source>
        <dbReference type="EMBL" id="PRP80519.1"/>
    </source>
</evidence>
<dbReference type="InParanoid" id="A0A2P6N9A3"/>
<organism evidence="3 4">
    <name type="scientific">Planoprotostelium fungivorum</name>
    <dbReference type="NCBI Taxonomy" id="1890364"/>
    <lineage>
        <taxon>Eukaryota</taxon>
        <taxon>Amoebozoa</taxon>
        <taxon>Evosea</taxon>
        <taxon>Variosea</taxon>
        <taxon>Cavosteliida</taxon>
        <taxon>Cavosteliaceae</taxon>
        <taxon>Planoprotostelium</taxon>
    </lineage>
</organism>